<evidence type="ECO:0000313" key="1">
    <source>
        <dbReference type="EMBL" id="TNJ55713.1"/>
    </source>
</evidence>
<protein>
    <submittedName>
        <fullName evidence="1">Extracellular solute-binding protein</fullName>
    </submittedName>
</protein>
<accession>A0A5C4SVC0</accession>
<reference evidence="1 2" key="1">
    <citation type="submission" date="2019-05" db="EMBL/GenBank/DDBJ databases">
        <title>We sequenced the genome of Paenibacillus hemerocallicola KCTC 33185 for further insight into its adaptation and study the phylogeny of Paenibacillus.</title>
        <authorList>
            <person name="Narsing Rao M.P."/>
        </authorList>
    </citation>
    <scope>NUCLEOTIDE SEQUENCE [LARGE SCALE GENOMIC DNA]</scope>
    <source>
        <strain evidence="1 2">KCTC 33185</strain>
    </source>
</reference>
<dbReference type="InterPro" id="IPR006059">
    <property type="entry name" value="SBP"/>
</dbReference>
<dbReference type="Pfam" id="PF13416">
    <property type="entry name" value="SBP_bac_8"/>
    <property type="match status" value="1"/>
</dbReference>
<keyword evidence="2" id="KW-1185">Reference proteome</keyword>
<gene>
    <name evidence="1" type="ORF">FE784_39290</name>
</gene>
<dbReference type="Proteomes" id="UP000307943">
    <property type="component" value="Unassembled WGS sequence"/>
</dbReference>
<sequence>MPEGESGFDLVRSTRWSSRICSIVLILSLIASQSGYASSVPSVPGKQGTAETPVPQSFDRTNAGAGAGVSINDPDGEPQFGEASVAWSKQGIGNATASVTVKAGEPSAVSDAKQIAPGDYAGKSRVLLWKAAGKGWVEYAVNVPESALYEIRLSYRPLTEGGGSGPILWEVTVDGRRQFAESSSAALYRTWQDVRPILKNGDGDQIRPRSKDVSDWGVRALVDSSGAYSEPLQWYFEKGSHTIRFAGAESVALETILLAPRERIAPYEEVSAAYPAAVPAAPPPTLTLQAEEFDSKNDTAIKLFSDRNPRSVPRAKGRITYNTVGGIRWVEQNQEITWSFEVPADGRYQIGFRALQNTVSQKTSFRTVRLDGKVPFQEFLAYGFPYSASWKGRVLEDSAGKPYSVYLTKGKHTLSLAVTHAPVEPVITELESLTRTLDAIDWDLRSLVGAVVDRNRTWNMDQDFPGLTGKLVQTAERMERLAEQAVRINGNKDSISQGLDTAAKDIRSLMKKPEEIPYNVKEISSMRDKFGTFIETLLKQSLQLDEIYIAPENGTLPAMEASLWNRLWGGLANFYYSFDSRDSITKLDGDKLNIWVQRGRDYVDQLQQLADERFTPDTGIQVKVNLMANPELLLMSNAAGVQPDIALGLTQDLPVDFAIRGSLHNLALFPDFQQFYKGFSPGSWLPLFYNGGYYGVPETQSFQVLFYREDLLKKLGIGIPQTWEDVYDILPTLQQNYMNFYVNPSQFSQFFYQNNVDLYEPDGLKTALDNPEAFRAFKQWTDLFNTYAIEREVPSFYQHFRDGTMPIGISDYNMYVQLAAAAPELNDRWKIAAMPGVRQKDGTILRWAGGGQRTGVIFERSDKKEQAWQFLKWWLSADIQQQYGADLEAVNGVAFRWNTSNVEAFTRLPWKREDAQVILNQWKWYKDIPNVPGGYFMEREANNAWIRTVVGTTNYRASLEQAVRDINRELRRKQEEFGFIDKAGNRLKPLDVPLVDRPWEGIDRYVD</sequence>
<dbReference type="Gene3D" id="3.40.190.10">
    <property type="entry name" value="Periplasmic binding protein-like II"/>
    <property type="match status" value="1"/>
</dbReference>
<name>A0A5C4SVC0_9BACL</name>
<dbReference type="AlphaFoldDB" id="A0A5C4SVC0"/>
<dbReference type="OrthoDB" id="383574at2"/>
<comment type="caution">
    <text evidence="1">The sequence shown here is derived from an EMBL/GenBank/DDBJ whole genome shotgun (WGS) entry which is preliminary data.</text>
</comment>
<dbReference type="InterPro" id="IPR050490">
    <property type="entry name" value="Bact_solute-bd_prot1"/>
</dbReference>
<dbReference type="EMBL" id="VDCQ01000114">
    <property type="protein sequence ID" value="TNJ55713.1"/>
    <property type="molecule type" value="Genomic_DNA"/>
</dbReference>
<dbReference type="SUPFAM" id="SSF53850">
    <property type="entry name" value="Periplasmic binding protein-like II"/>
    <property type="match status" value="1"/>
</dbReference>
<organism evidence="1 2">
    <name type="scientific">Paenibacillus hemerocallicola</name>
    <dbReference type="NCBI Taxonomy" id="1172614"/>
    <lineage>
        <taxon>Bacteria</taxon>
        <taxon>Bacillati</taxon>
        <taxon>Bacillota</taxon>
        <taxon>Bacilli</taxon>
        <taxon>Bacillales</taxon>
        <taxon>Paenibacillaceae</taxon>
        <taxon>Paenibacillus</taxon>
    </lineage>
</organism>
<dbReference type="PANTHER" id="PTHR43649">
    <property type="entry name" value="ARABINOSE-BINDING PROTEIN-RELATED"/>
    <property type="match status" value="1"/>
</dbReference>
<evidence type="ECO:0000313" key="2">
    <source>
        <dbReference type="Proteomes" id="UP000307943"/>
    </source>
</evidence>
<dbReference type="PANTHER" id="PTHR43649:SF27">
    <property type="entry name" value="EXTRACELLULAR SOLUTE-BINDING PROTEIN FAMILY 1"/>
    <property type="match status" value="1"/>
</dbReference>
<proteinExistence type="predicted"/>
<dbReference type="Gene3D" id="2.60.120.260">
    <property type="entry name" value="Galactose-binding domain-like"/>
    <property type="match status" value="2"/>
</dbReference>